<dbReference type="VEuPathDB" id="FungiDB:PDIP_10350"/>
<feature type="region of interest" description="Disordered" evidence="4">
    <location>
        <begin position="56"/>
        <end position="82"/>
    </location>
</feature>
<feature type="repeat" description="WD" evidence="3">
    <location>
        <begin position="57"/>
        <end position="82"/>
    </location>
</feature>
<dbReference type="PANTHER" id="PTHR19848">
    <property type="entry name" value="WD40 REPEAT PROTEIN"/>
    <property type="match status" value="1"/>
</dbReference>
<dbReference type="EMBL" id="AKCU01000072">
    <property type="protein sequence ID" value="EKV21081.1"/>
    <property type="molecule type" value="Genomic_DNA"/>
</dbReference>
<feature type="compositionally biased region" description="Polar residues" evidence="4">
    <location>
        <begin position="56"/>
        <end position="73"/>
    </location>
</feature>
<keyword evidence="2" id="KW-0677">Repeat</keyword>
<evidence type="ECO:0000256" key="1">
    <source>
        <dbReference type="ARBA" id="ARBA00022574"/>
    </source>
</evidence>
<dbReference type="Proteomes" id="UP000009886">
    <property type="component" value="Unassembled WGS sequence"/>
</dbReference>
<keyword evidence="1 3" id="KW-0853">WD repeat</keyword>
<evidence type="ECO:0000256" key="3">
    <source>
        <dbReference type="PROSITE-ProRule" id="PRU00221"/>
    </source>
</evidence>
<dbReference type="AlphaFoldDB" id="K9H7L7"/>
<name>K9H7L7_PEND1</name>
<dbReference type="SMART" id="SM00320">
    <property type="entry name" value="WD40"/>
    <property type="match status" value="2"/>
</dbReference>
<protein>
    <submittedName>
        <fullName evidence="5">Uncharacterized protein</fullName>
    </submittedName>
</protein>
<dbReference type="SUPFAM" id="SSF50978">
    <property type="entry name" value="WD40 repeat-like"/>
    <property type="match status" value="1"/>
</dbReference>
<evidence type="ECO:0000256" key="2">
    <source>
        <dbReference type="ARBA" id="ARBA00022737"/>
    </source>
</evidence>
<feature type="repeat" description="WD" evidence="3">
    <location>
        <begin position="15"/>
        <end position="56"/>
    </location>
</feature>
<dbReference type="PANTHER" id="PTHR19848:SF8">
    <property type="entry name" value="F-BOX AND WD REPEAT DOMAIN CONTAINING 7"/>
    <property type="match status" value="1"/>
</dbReference>
<dbReference type="HOGENOM" id="CLU_2558987_0_0_1"/>
<evidence type="ECO:0000313" key="5">
    <source>
        <dbReference type="EMBL" id="EKV21081.1"/>
    </source>
</evidence>
<dbReference type="Pfam" id="PF00400">
    <property type="entry name" value="WD40"/>
    <property type="match status" value="2"/>
</dbReference>
<evidence type="ECO:0000313" key="6">
    <source>
        <dbReference type="Proteomes" id="UP000009886"/>
    </source>
</evidence>
<reference evidence="6" key="1">
    <citation type="journal article" date="2012" name="BMC Genomics">
        <title>Genome sequence of the necrotrophic fungus Penicillium digitatum, the main postharvest pathogen of citrus.</title>
        <authorList>
            <person name="Marcet-Houben M."/>
            <person name="Ballester A.-R."/>
            <person name="de la Fuente B."/>
            <person name="Harries E."/>
            <person name="Marcos J.F."/>
            <person name="Gonzalez-Candelas L."/>
            <person name="Gabaldon T."/>
        </authorList>
    </citation>
    <scope>NUCLEOTIDE SEQUENCE [LARGE SCALE GENOMIC DNA]</scope>
    <source>
        <strain evidence="6">Pd1 / CECT 20795</strain>
    </source>
</reference>
<comment type="caution">
    <text evidence="5">The sequence shown here is derived from an EMBL/GenBank/DDBJ whole genome shotgun (WGS) entry which is preliminary data.</text>
</comment>
<sequence>MKIWNPATSRCTTTLEGPDSLVLAISWSRDAKWIVPRSNDGVVMIWNSDSEQCTSTLEGHSGAVTSSSWSPDGSQIAPASRD</sequence>
<dbReference type="PROSITE" id="PS50294">
    <property type="entry name" value="WD_REPEATS_REGION"/>
    <property type="match status" value="1"/>
</dbReference>
<evidence type="ECO:0000256" key="4">
    <source>
        <dbReference type="SAM" id="MobiDB-lite"/>
    </source>
</evidence>
<dbReference type="InterPro" id="IPR001680">
    <property type="entry name" value="WD40_rpt"/>
</dbReference>
<organism evidence="5 6">
    <name type="scientific">Penicillium digitatum (strain Pd1 / CECT 20795)</name>
    <name type="common">Green mold</name>
    <dbReference type="NCBI Taxonomy" id="1170230"/>
    <lineage>
        <taxon>Eukaryota</taxon>
        <taxon>Fungi</taxon>
        <taxon>Dikarya</taxon>
        <taxon>Ascomycota</taxon>
        <taxon>Pezizomycotina</taxon>
        <taxon>Eurotiomycetes</taxon>
        <taxon>Eurotiomycetidae</taxon>
        <taxon>Eurotiales</taxon>
        <taxon>Aspergillaceae</taxon>
        <taxon>Penicillium</taxon>
    </lineage>
</organism>
<accession>K9H7L7</accession>
<gene>
    <name evidence="5" type="ORF">PDIP_10350</name>
</gene>
<dbReference type="Gene3D" id="2.130.10.10">
    <property type="entry name" value="YVTN repeat-like/Quinoprotein amine dehydrogenase"/>
    <property type="match status" value="1"/>
</dbReference>
<proteinExistence type="predicted"/>
<dbReference type="OrthoDB" id="4360782at2759"/>
<dbReference type="InterPro" id="IPR015943">
    <property type="entry name" value="WD40/YVTN_repeat-like_dom_sf"/>
</dbReference>
<dbReference type="InterPro" id="IPR036322">
    <property type="entry name" value="WD40_repeat_dom_sf"/>
</dbReference>
<dbReference type="KEGG" id="pdp:PDIP_10350"/>
<dbReference type="PROSITE" id="PS50082">
    <property type="entry name" value="WD_REPEATS_2"/>
    <property type="match status" value="2"/>
</dbReference>